<evidence type="ECO:0000259" key="1">
    <source>
        <dbReference type="PROSITE" id="PS50887"/>
    </source>
</evidence>
<reference evidence="3" key="1">
    <citation type="submission" date="2016-10" db="EMBL/GenBank/DDBJ databases">
        <authorList>
            <person name="Varghese N."/>
            <person name="Submissions S."/>
        </authorList>
    </citation>
    <scope>NUCLEOTIDE SEQUENCE [LARGE SCALE GENOMIC DNA]</scope>
    <source>
        <strain evidence="3">CGMCC 1.3704</strain>
    </source>
</reference>
<dbReference type="EMBL" id="FOSB01000004">
    <property type="protein sequence ID" value="SFJ75944.1"/>
    <property type="molecule type" value="Genomic_DNA"/>
</dbReference>
<dbReference type="NCBIfam" id="TIGR00254">
    <property type="entry name" value="GGDEF"/>
    <property type="match status" value="1"/>
</dbReference>
<dbReference type="PANTHER" id="PTHR45138:SF6">
    <property type="entry name" value="DIGUANYLATE CYCLASE DGCN"/>
    <property type="match status" value="1"/>
</dbReference>
<organism evidence="2 3">
    <name type="scientific">Halobacillus dabanensis</name>
    <dbReference type="NCBI Taxonomy" id="240302"/>
    <lineage>
        <taxon>Bacteria</taxon>
        <taxon>Bacillati</taxon>
        <taxon>Bacillota</taxon>
        <taxon>Bacilli</taxon>
        <taxon>Bacillales</taxon>
        <taxon>Bacillaceae</taxon>
        <taxon>Halobacillus</taxon>
    </lineage>
</organism>
<dbReference type="SUPFAM" id="SSF55073">
    <property type="entry name" value="Nucleotide cyclase"/>
    <property type="match status" value="1"/>
</dbReference>
<feature type="domain" description="GGDEF" evidence="1">
    <location>
        <begin position="26"/>
        <end position="149"/>
    </location>
</feature>
<evidence type="ECO:0000313" key="2">
    <source>
        <dbReference type="EMBL" id="SFJ75944.1"/>
    </source>
</evidence>
<dbReference type="GO" id="GO:0005886">
    <property type="term" value="C:plasma membrane"/>
    <property type="evidence" value="ECO:0007669"/>
    <property type="project" value="TreeGrafter"/>
</dbReference>
<dbReference type="Gene3D" id="3.30.70.270">
    <property type="match status" value="1"/>
</dbReference>
<dbReference type="InterPro" id="IPR043128">
    <property type="entry name" value="Rev_trsase/Diguanyl_cyclase"/>
</dbReference>
<sequence>MTSLYNRRHFYPYVEEKVKAAQQKEDPISLILIDFNNFKDINDHLGHQEGDQVLKSFANLLLAIRKNFDGAFRFGGDEFVLVIPGCGEETAEEIARKLNQDIKNLHKKASISYGFIELTHFDESDSMSIDNYLNIADKRMYDNKNYAKR</sequence>
<gene>
    <name evidence="2" type="ORF">SAMN04487936_10471</name>
</gene>
<evidence type="ECO:0000313" key="3">
    <source>
        <dbReference type="Proteomes" id="UP000183557"/>
    </source>
</evidence>
<dbReference type="GO" id="GO:1902201">
    <property type="term" value="P:negative regulation of bacterial-type flagellum-dependent cell motility"/>
    <property type="evidence" value="ECO:0007669"/>
    <property type="project" value="TreeGrafter"/>
</dbReference>
<dbReference type="CDD" id="cd01949">
    <property type="entry name" value="GGDEF"/>
    <property type="match status" value="1"/>
</dbReference>
<dbReference type="PANTHER" id="PTHR45138">
    <property type="entry name" value="REGULATORY COMPONENTS OF SENSORY TRANSDUCTION SYSTEM"/>
    <property type="match status" value="1"/>
</dbReference>
<name>A0A1I3TXH4_HALDA</name>
<protein>
    <submittedName>
        <fullName evidence="2">Diguanylate cyclase (GGDEF) domain-containing protein</fullName>
    </submittedName>
</protein>
<dbReference type="InterPro" id="IPR000160">
    <property type="entry name" value="GGDEF_dom"/>
</dbReference>
<dbReference type="GO" id="GO:0043709">
    <property type="term" value="P:cell adhesion involved in single-species biofilm formation"/>
    <property type="evidence" value="ECO:0007669"/>
    <property type="project" value="TreeGrafter"/>
</dbReference>
<proteinExistence type="predicted"/>
<dbReference type="InterPro" id="IPR050469">
    <property type="entry name" value="Diguanylate_Cyclase"/>
</dbReference>
<dbReference type="PROSITE" id="PS50887">
    <property type="entry name" value="GGDEF"/>
    <property type="match status" value="1"/>
</dbReference>
<dbReference type="GO" id="GO:0052621">
    <property type="term" value="F:diguanylate cyclase activity"/>
    <property type="evidence" value="ECO:0007669"/>
    <property type="project" value="TreeGrafter"/>
</dbReference>
<dbReference type="Pfam" id="PF00990">
    <property type="entry name" value="GGDEF"/>
    <property type="match status" value="1"/>
</dbReference>
<dbReference type="InterPro" id="IPR029787">
    <property type="entry name" value="Nucleotide_cyclase"/>
</dbReference>
<accession>A0A1I3TXH4</accession>
<keyword evidence="3" id="KW-1185">Reference proteome</keyword>
<dbReference type="AlphaFoldDB" id="A0A1I3TXH4"/>
<dbReference type="Proteomes" id="UP000183557">
    <property type="component" value="Unassembled WGS sequence"/>
</dbReference>
<dbReference type="SMART" id="SM00267">
    <property type="entry name" value="GGDEF"/>
    <property type="match status" value="1"/>
</dbReference>